<dbReference type="GeneID" id="37069102"/>
<keyword evidence="2" id="KW-1185">Reference proteome</keyword>
<dbReference type="Proteomes" id="UP000247233">
    <property type="component" value="Unassembled WGS sequence"/>
</dbReference>
<evidence type="ECO:0000313" key="1">
    <source>
        <dbReference type="EMBL" id="PWY70927.1"/>
    </source>
</evidence>
<protein>
    <submittedName>
        <fullName evidence="1">Uncharacterized protein</fullName>
    </submittedName>
</protein>
<organism evidence="1 2">
    <name type="scientific">Aspergillus heteromorphus CBS 117.55</name>
    <dbReference type="NCBI Taxonomy" id="1448321"/>
    <lineage>
        <taxon>Eukaryota</taxon>
        <taxon>Fungi</taxon>
        <taxon>Dikarya</taxon>
        <taxon>Ascomycota</taxon>
        <taxon>Pezizomycotina</taxon>
        <taxon>Eurotiomycetes</taxon>
        <taxon>Eurotiomycetidae</taxon>
        <taxon>Eurotiales</taxon>
        <taxon>Aspergillaceae</taxon>
        <taxon>Aspergillus</taxon>
        <taxon>Aspergillus subgen. Circumdati</taxon>
    </lineage>
</organism>
<comment type="caution">
    <text evidence="1">The sequence shown here is derived from an EMBL/GenBank/DDBJ whole genome shotgun (WGS) entry which is preliminary data.</text>
</comment>
<name>A0A317VCX8_9EURO</name>
<accession>A0A317VCX8</accession>
<dbReference type="RefSeq" id="XP_025396029.1">
    <property type="nucleotide sequence ID" value="XM_025546865.1"/>
</dbReference>
<dbReference type="VEuPathDB" id="FungiDB:BO70DRAFT_399543"/>
<proteinExistence type="predicted"/>
<evidence type="ECO:0000313" key="2">
    <source>
        <dbReference type="Proteomes" id="UP000247233"/>
    </source>
</evidence>
<dbReference type="EMBL" id="MSFL01000029">
    <property type="protein sequence ID" value="PWY70927.1"/>
    <property type="molecule type" value="Genomic_DNA"/>
</dbReference>
<gene>
    <name evidence="1" type="ORF">BO70DRAFT_399543</name>
</gene>
<sequence length="126" mass="14240">MLTARQKQEVERIIRPQSPSLCCTDARIDSHENAQWRILPMGSKQACSAWNWVNPCGFEVFNPSKFGIGFSRVHCRRSGMMGSSVAASELVGQRHTSKTIVRRTFIDGRSETQRTSNTIIPRKFAI</sequence>
<reference evidence="1 2" key="1">
    <citation type="submission" date="2016-12" db="EMBL/GenBank/DDBJ databases">
        <title>The genomes of Aspergillus section Nigri reveals drivers in fungal speciation.</title>
        <authorList>
            <consortium name="DOE Joint Genome Institute"/>
            <person name="Vesth T.C."/>
            <person name="Nybo J."/>
            <person name="Theobald S."/>
            <person name="Brandl J."/>
            <person name="Frisvad J.C."/>
            <person name="Nielsen K.F."/>
            <person name="Lyhne E.K."/>
            <person name="Kogle M.E."/>
            <person name="Kuo A."/>
            <person name="Riley R."/>
            <person name="Clum A."/>
            <person name="Nolan M."/>
            <person name="Lipzen A."/>
            <person name="Salamov A."/>
            <person name="Henrissat B."/>
            <person name="Wiebenga A."/>
            <person name="De Vries R.P."/>
            <person name="Grigoriev I.V."/>
            <person name="Mortensen U.H."/>
            <person name="Andersen M.R."/>
            <person name="Baker S.E."/>
        </authorList>
    </citation>
    <scope>NUCLEOTIDE SEQUENCE [LARGE SCALE GENOMIC DNA]</scope>
    <source>
        <strain evidence="1 2">CBS 117.55</strain>
    </source>
</reference>
<dbReference type="AlphaFoldDB" id="A0A317VCX8"/>